<feature type="compositionally biased region" description="Low complexity" evidence="1">
    <location>
        <begin position="164"/>
        <end position="176"/>
    </location>
</feature>
<dbReference type="OrthoDB" id="6612236at2759"/>
<name>A0A9N9TR25_PHYSR</name>
<keyword evidence="4" id="KW-1185">Reference proteome</keyword>
<organism evidence="3 4">
    <name type="scientific">Phyllotreta striolata</name>
    <name type="common">Striped flea beetle</name>
    <name type="synonym">Crioceris striolata</name>
    <dbReference type="NCBI Taxonomy" id="444603"/>
    <lineage>
        <taxon>Eukaryota</taxon>
        <taxon>Metazoa</taxon>
        <taxon>Ecdysozoa</taxon>
        <taxon>Arthropoda</taxon>
        <taxon>Hexapoda</taxon>
        <taxon>Insecta</taxon>
        <taxon>Pterygota</taxon>
        <taxon>Neoptera</taxon>
        <taxon>Endopterygota</taxon>
        <taxon>Coleoptera</taxon>
        <taxon>Polyphaga</taxon>
        <taxon>Cucujiformia</taxon>
        <taxon>Chrysomeloidea</taxon>
        <taxon>Chrysomelidae</taxon>
        <taxon>Galerucinae</taxon>
        <taxon>Alticini</taxon>
        <taxon>Phyllotreta</taxon>
    </lineage>
</organism>
<sequence>MSIVFNISYKMTMTKILVILVCFASTAICQRPSFAGRPQEGVHPMFKQNQTQTVQTNLDSRFGENGGTTSTLPVDARGDANLVNRLNEWPNENKPFWLVNHKIIEQHRGTPSQGSGTASGVQTSTTLSSSTAQGQNVGTQANVASTASTSQPSGGVQGINNRFGEGSNGPNTNSNNSFSIVVNGQWRTYKYNEPTDSWIRV</sequence>
<accession>A0A9N9TR25</accession>
<evidence type="ECO:0000256" key="1">
    <source>
        <dbReference type="SAM" id="MobiDB-lite"/>
    </source>
</evidence>
<gene>
    <name evidence="3" type="ORF">PHYEVI_LOCUS5118</name>
</gene>
<reference evidence="3" key="1">
    <citation type="submission" date="2022-01" db="EMBL/GenBank/DDBJ databases">
        <authorList>
            <person name="King R."/>
        </authorList>
    </citation>
    <scope>NUCLEOTIDE SEQUENCE</scope>
</reference>
<protein>
    <submittedName>
        <fullName evidence="3">Uncharacterized protein</fullName>
    </submittedName>
</protein>
<dbReference type="Proteomes" id="UP001153712">
    <property type="component" value="Chromosome 2"/>
</dbReference>
<evidence type="ECO:0000256" key="2">
    <source>
        <dbReference type="SAM" id="SignalP"/>
    </source>
</evidence>
<feature type="signal peptide" evidence="2">
    <location>
        <begin position="1"/>
        <end position="29"/>
    </location>
</feature>
<evidence type="ECO:0000313" key="3">
    <source>
        <dbReference type="EMBL" id="CAG9858731.1"/>
    </source>
</evidence>
<evidence type="ECO:0000313" key="4">
    <source>
        <dbReference type="Proteomes" id="UP001153712"/>
    </source>
</evidence>
<feature type="region of interest" description="Disordered" evidence="1">
    <location>
        <begin position="108"/>
        <end position="176"/>
    </location>
</feature>
<dbReference type="AlphaFoldDB" id="A0A9N9TR25"/>
<feature type="compositionally biased region" description="Polar residues" evidence="1">
    <location>
        <begin position="109"/>
        <end position="122"/>
    </location>
</feature>
<dbReference type="EMBL" id="OU900095">
    <property type="protein sequence ID" value="CAG9858731.1"/>
    <property type="molecule type" value="Genomic_DNA"/>
</dbReference>
<proteinExistence type="predicted"/>
<feature type="chain" id="PRO_5040456379" evidence="2">
    <location>
        <begin position="30"/>
        <end position="201"/>
    </location>
</feature>
<feature type="compositionally biased region" description="Polar residues" evidence="1">
    <location>
        <begin position="132"/>
        <end position="160"/>
    </location>
</feature>
<keyword evidence="2" id="KW-0732">Signal</keyword>